<dbReference type="STRING" id="1108050.A0A0B7G3Y5"/>
<reference evidence="3 4" key="1">
    <citation type="submission" date="2014-11" db="EMBL/GenBank/DDBJ databases">
        <authorList>
            <person name="Wibberg Daniel"/>
        </authorList>
    </citation>
    <scope>NUCLEOTIDE SEQUENCE [LARGE SCALE GENOMIC DNA]</scope>
    <source>
        <strain evidence="3">Rhizoctonia solani AG1-IB 7/3/14</strain>
    </source>
</reference>
<dbReference type="Proteomes" id="UP000059188">
    <property type="component" value="Unassembled WGS sequence"/>
</dbReference>
<feature type="region of interest" description="Disordered" evidence="1">
    <location>
        <begin position="1"/>
        <end position="21"/>
    </location>
</feature>
<evidence type="ECO:0000313" key="4">
    <source>
        <dbReference type="Proteomes" id="UP000059188"/>
    </source>
</evidence>
<dbReference type="EMBL" id="LN679107">
    <property type="protein sequence ID" value="CEL63157.1"/>
    <property type="molecule type" value="Genomic_DNA"/>
</dbReference>
<keyword evidence="4" id="KW-1185">Reference proteome</keyword>
<evidence type="ECO:0000256" key="2">
    <source>
        <dbReference type="SAM" id="Phobius"/>
    </source>
</evidence>
<dbReference type="OrthoDB" id="310654at2759"/>
<organism evidence="3 4">
    <name type="scientific">Thanatephorus cucumeris (strain AG1-IB / isolate 7/3/14)</name>
    <name type="common">Lettuce bottom rot fungus</name>
    <name type="synonym">Rhizoctonia solani</name>
    <dbReference type="NCBI Taxonomy" id="1108050"/>
    <lineage>
        <taxon>Eukaryota</taxon>
        <taxon>Fungi</taxon>
        <taxon>Dikarya</taxon>
        <taxon>Basidiomycota</taxon>
        <taxon>Agaricomycotina</taxon>
        <taxon>Agaricomycetes</taxon>
        <taxon>Cantharellales</taxon>
        <taxon>Ceratobasidiaceae</taxon>
        <taxon>Rhizoctonia</taxon>
        <taxon>Rhizoctonia solani AG-1</taxon>
    </lineage>
</organism>
<proteinExistence type="predicted"/>
<dbReference type="AlphaFoldDB" id="A0A0B7G3Y5"/>
<evidence type="ECO:0000256" key="1">
    <source>
        <dbReference type="SAM" id="MobiDB-lite"/>
    </source>
</evidence>
<accession>A0A0B7G3Y5</accession>
<gene>
    <name evidence="3" type="ORF">RSOLAG1IB_05197</name>
</gene>
<sequence length="225" mass="24806">MVFQPDVGPTGGLRSQAHPENKELSPAMFETVSNFSRSLCRSHAPNDCVALTESAPEFVYALNSPMVRPKFLAVVQDVCQQSATGNTRPTDPKYELVGESSSDVNAGDRWVGFAIRAMFARFWALAKRADSADILIVLAGYIVMHLTFVNLFLKARKLGSNFWLVSRGHFPTLVGLRWQPIVLALSRPLRRCIYITLSYPGDSVAHSLRPSSDNTLTSVVAPSKH</sequence>
<evidence type="ECO:0000313" key="3">
    <source>
        <dbReference type="EMBL" id="CEL63157.1"/>
    </source>
</evidence>
<keyword evidence="2" id="KW-0812">Transmembrane</keyword>
<keyword evidence="2" id="KW-1133">Transmembrane helix</keyword>
<protein>
    <submittedName>
        <fullName evidence="3">Uncharacterized protein</fullName>
    </submittedName>
</protein>
<keyword evidence="2" id="KW-0472">Membrane</keyword>
<feature type="transmembrane region" description="Helical" evidence="2">
    <location>
        <begin position="134"/>
        <end position="153"/>
    </location>
</feature>
<name>A0A0B7G3Y5_THACB</name>